<reference evidence="8 9" key="1">
    <citation type="journal article" date="2022" name="bioRxiv">
        <title>Genomics of Preaxostyla Flagellates Illuminates Evolutionary Transitions and the Path Towards Mitochondrial Loss.</title>
        <authorList>
            <person name="Novak L.V.F."/>
            <person name="Treitli S.C."/>
            <person name="Pyrih J."/>
            <person name="Halakuc P."/>
            <person name="Pipaliya S.V."/>
            <person name="Vacek V."/>
            <person name="Brzon O."/>
            <person name="Soukal P."/>
            <person name="Eme L."/>
            <person name="Dacks J.B."/>
            <person name="Karnkowska A."/>
            <person name="Elias M."/>
            <person name="Hampl V."/>
        </authorList>
    </citation>
    <scope>NUCLEOTIDE SEQUENCE [LARGE SCALE GENOMIC DNA]</scope>
    <source>
        <strain evidence="8">NAU3</strain>
        <tissue evidence="8">Gut</tissue>
    </source>
</reference>
<gene>
    <name evidence="8" type="ORF">BLNAU_13058</name>
</gene>
<evidence type="ECO:0000256" key="1">
    <source>
        <dbReference type="ARBA" id="ARBA00004167"/>
    </source>
</evidence>
<evidence type="ECO:0000256" key="3">
    <source>
        <dbReference type="ARBA" id="ARBA00022729"/>
    </source>
</evidence>
<proteinExistence type="predicted"/>
<keyword evidence="9" id="KW-1185">Reference proteome</keyword>
<keyword evidence="4 6" id="KW-1133">Transmembrane helix</keyword>
<feature type="transmembrane region" description="Helical" evidence="6">
    <location>
        <begin position="152"/>
        <end position="173"/>
    </location>
</feature>
<evidence type="ECO:0000256" key="5">
    <source>
        <dbReference type="ARBA" id="ARBA00023136"/>
    </source>
</evidence>
<organism evidence="8 9">
    <name type="scientific">Blattamonas nauphoetae</name>
    <dbReference type="NCBI Taxonomy" id="2049346"/>
    <lineage>
        <taxon>Eukaryota</taxon>
        <taxon>Metamonada</taxon>
        <taxon>Preaxostyla</taxon>
        <taxon>Oxymonadida</taxon>
        <taxon>Blattamonas</taxon>
    </lineage>
</organism>
<name>A0ABQ9XHN6_9EUKA</name>
<evidence type="ECO:0000256" key="4">
    <source>
        <dbReference type="ARBA" id="ARBA00022989"/>
    </source>
</evidence>
<feature type="signal peptide" evidence="7">
    <location>
        <begin position="1"/>
        <end position="15"/>
    </location>
</feature>
<keyword evidence="5 6" id="KW-0472">Membrane</keyword>
<accession>A0ABQ9XHN6</accession>
<dbReference type="InterPro" id="IPR018939">
    <property type="entry name" value="Autophagy-rel_prot_27"/>
</dbReference>
<dbReference type="EMBL" id="JARBJD010000110">
    <property type="protein sequence ID" value="KAK2951958.1"/>
    <property type="molecule type" value="Genomic_DNA"/>
</dbReference>
<keyword evidence="3 7" id="KW-0732">Signal</keyword>
<feature type="chain" id="PRO_5045085630" evidence="7">
    <location>
        <begin position="16"/>
        <end position="220"/>
    </location>
</feature>
<keyword evidence="2 6" id="KW-0812">Transmembrane</keyword>
<dbReference type="Proteomes" id="UP001281761">
    <property type="component" value="Unassembled WGS sequence"/>
</dbReference>
<evidence type="ECO:0000256" key="7">
    <source>
        <dbReference type="SAM" id="SignalP"/>
    </source>
</evidence>
<evidence type="ECO:0000256" key="6">
    <source>
        <dbReference type="SAM" id="Phobius"/>
    </source>
</evidence>
<evidence type="ECO:0000313" key="9">
    <source>
        <dbReference type="Proteomes" id="UP001281761"/>
    </source>
</evidence>
<evidence type="ECO:0000256" key="2">
    <source>
        <dbReference type="ARBA" id="ARBA00022692"/>
    </source>
</evidence>
<comment type="caution">
    <text evidence="8">The sequence shown here is derived from an EMBL/GenBank/DDBJ whole genome shotgun (WGS) entry which is preliminary data.</text>
</comment>
<protein>
    <submittedName>
        <fullName evidence="8">Uncharacterized protein</fullName>
    </submittedName>
</protein>
<dbReference type="Pfam" id="PF09451">
    <property type="entry name" value="ATG27"/>
    <property type="match status" value="1"/>
</dbReference>
<comment type="subcellular location">
    <subcellularLocation>
        <location evidence="1">Membrane</location>
        <topology evidence="1">Single-pass membrane protein</topology>
    </subcellularLocation>
</comment>
<evidence type="ECO:0000313" key="8">
    <source>
        <dbReference type="EMBL" id="KAK2951958.1"/>
    </source>
</evidence>
<sequence length="220" mass="24161">MLLFLLPSIFSLVYKGKNYKVEPLIHQDGAPYTAKISGETVLFNFIHTVNISSRAECTSPPAAVMSVSIPDGQEMCWVNAVNTTYEFVPLQKTDKGIQLRFSNGQGQNWDFKVMCGKKETEWVVAPDATYNYLASIEHPGGCAKGGGDGFGIAFFIILLVAAVLYFAIGIPVCKFGMKKSGKEIIPFVNFWIALPKLFIDGVKCMFSPCCKSKGGYEPTE</sequence>